<dbReference type="CDD" id="cd06261">
    <property type="entry name" value="TM_PBP2"/>
    <property type="match status" value="1"/>
</dbReference>
<feature type="transmembrane region" description="Helical" evidence="7">
    <location>
        <begin position="241"/>
        <end position="260"/>
    </location>
</feature>
<gene>
    <name evidence="9" type="ORF">HW423_07440</name>
</gene>
<dbReference type="EMBL" id="JACAOA010000018">
    <property type="protein sequence ID" value="MBA5729615.1"/>
    <property type="molecule type" value="Genomic_DNA"/>
</dbReference>
<evidence type="ECO:0000256" key="1">
    <source>
        <dbReference type="ARBA" id="ARBA00004651"/>
    </source>
</evidence>
<evidence type="ECO:0000313" key="9">
    <source>
        <dbReference type="EMBL" id="MBA5729615.1"/>
    </source>
</evidence>
<evidence type="ECO:0000256" key="3">
    <source>
        <dbReference type="ARBA" id="ARBA00022475"/>
    </source>
</evidence>
<name>A0A839A7V6_9LACT</name>
<organism evidence="9 10">
    <name type="scientific">Ruoffia halotolerans</name>
    <dbReference type="NCBI Taxonomy" id="2748684"/>
    <lineage>
        <taxon>Bacteria</taxon>
        <taxon>Bacillati</taxon>
        <taxon>Bacillota</taxon>
        <taxon>Bacilli</taxon>
        <taxon>Lactobacillales</taxon>
        <taxon>Aerococcaceae</taxon>
        <taxon>Ruoffia</taxon>
    </lineage>
</organism>
<feature type="transmembrane region" description="Helical" evidence="7">
    <location>
        <begin position="46"/>
        <end position="73"/>
    </location>
</feature>
<evidence type="ECO:0000256" key="6">
    <source>
        <dbReference type="ARBA" id="ARBA00023136"/>
    </source>
</evidence>
<dbReference type="Proteomes" id="UP000571018">
    <property type="component" value="Unassembled WGS sequence"/>
</dbReference>
<dbReference type="InterPro" id="IPR035906">
    <property type="entry name" value="MetI-like_sf"/>
</dbReference>
<dbReference type="PANTHER" id="PTHR43744:SF9">
    <property type="entry name" value="POLYGALACTURONAN_RHAMNOGALACTURONAN TRANSPORT SYSTEM PERMEASE PROTEIN YTCP"/>
    <property type="match status" value="1"/>
</dbReference>
<evidence type="ECO:0000256" key="2">
    <source>
        <dbReference type="ARBA" id="ARBA00022448"/>
    </source>
</evidence>
<dbReference type="GO" id="GO:0005886">
    <property type="term" value="C:plasma membrane"/>
    <property type="evidence" value="ECO:0007669"/>
    <property type="project" value="UniProtKB-SubCell"/>
</dbReference>
<evidence type="ECO:0000259" key="8">
    <source>
        <dbReference type="PROSITE" id="PS50928"/>
    </source>
</evidence>
<dbReference type="GO" id="GO:0055085">
    <property type="term" value="P:transmembrane transport"/>
    <property type="evidence" value="ECO:0007669"/>
    <property type="project" value="InterPro"/>
</dbReference>
<comment type="caution">
    <text evidence="9">The sequence shown here is derived from an EMBL/GenBank/DDBJ whole genome shotgun (WGS) entry which is preliminary data.</text>
</comment>
<keyword evidence="4 7" id="KW-0812">Transmembrane</keyword>
<evidence type="ECO:0000256" key="7">
    <source>
        <dbReference type="RuleBase" id="RU363032"/>
    </source>
</evidence>
<feature type="transmembrane region" description="Helical" evidence="7">
    <location>
        <begin position="116"/>
        <end position="133"/>
    </location>
</feature>
<keyword evidence="10" id="KW-1185">Reference proteome</keyword>
<proteinExistence type="inferred from homology"/>
<evidence type="ECO:0000256" key="4">
    <source>
        <dbReference type="ARBA" id="ARBA00022692"/>
    </source>
</evidence>
<dbReference type="Gene3D" id="1.10.3720.10">
    <property type="entry name" value="MetI-like"/>
    <property type="match status" value="1"/>
</dbReference>
<sequence>MILIPFLHVLAVSFNEGTDAQRGGIGFWPRMWTLDNYLEVFKQDNLLNGLLISIFRTVVGTVFGVGLMSMAAYALTVKTLPGRSFFTFFIFFTMLFGGGQVPYYLVLSELGLTGSVWVYIIPGLYGTMNILLLRTQFQQLPYSVIESARIDGSSEFYIFRKLILPMSTPVLATVTLFTAVGHWNDWFAGTFYVRDANLKPLATLLQEMLTQQNALADILLRSTGAQSYSALDQVSITGQSLQMATIIVVLLPMLLTYPFVQKYFVRGITVGSIKE</sequence>
<dbReference type="PROSITE" id="PS50928">
    <property type="entry name" value="ABC_TM1"/>
    <property type="match status" value="1"/>
</dbReference>
<keyword evidence="3" id="KW-1003">Cell membrane</keyword>
<evidence type="ECO:0000313" key="10">
    <source>
        <dbReference type="Proteomes" id="UP000571018"/>
    </source>
</evidence>
<reference evidence="9 10" key="1">
    <citation type="submission" date="2020-06" db="EMBL/GenBank/DDBJ databases">
        <title>Reclassification of Facklamia ignava, Facklamia soureckii and Facklami tabacinasalis as Falseniella iganva gen. nov., comb. nov., Hutsoniella ignava gen. nov., comb. nov., and Ruoffia tabacinasalis gen. nov., comb. nov and description of Ruoffia haltotolerans sp. nov., isolated from hypersaline Inland Sea of Qatar.</title>
        <authorList>
            <person name="Fotedar R."/>
            <person name="Sankaranarayanan K."/>
            <person name="Lawson P."/>
            <person name="Caldwell M."/>
            <person name="Zeyara A."/>
            <person name="Al Malki A."/>
            <person name="Ali M."/>
        </authorList>
    </citation>
    <scope>NUCLEOTIDE SEQUENCE [LARGE SCALE GENOMIC DNA]</scope>
    <source>
        <strain evidence="9 10">INB8</strain>
    </source>
</reference>
<keyword evidence="5 7" id="KW-1133">Transmembrane helix</keyword>
<accession>A0A839A7V6</accession>
<keyword evidence="2 7" id="KW-0813">Transport</keyword>
<feature type="domain" description="ABC transmembrane type-1" evidence="8">
    <location>
        <begin position="46"/>
        <end position="260"/>
    </location>
</feature>
<feature type="transmembrane region" description="Helical" evidence="7">
    <location>
        <begin position="85"/>
        <end position="104"/>
    </location>
</feature>
<feature type="transmembrane region" description="Helical" evidence="7">
    <location>
        <begin position="162"/>
        <end position="183"/>
    </location>
</feature>
<dbReference type="SUPFAM" id="SSF161098">
    <property type="entry name" value="MetI-like"/>
    <property type="match status" value="1"/>
</dbReference>
<dbReference type="PANTHER" id="PTHR43744">
    <property type="entry name" value="ABC TRANSPORTER PERMEASE PROTEIN MG189-RELATED-RELATED"/>
    <property type="match status" value="1"/>
</dbReference>
<evidence type="ECO:0000256" key="5">
    <source>
        <dbReference type="ARBA" id="ARBA00022989"/>
    </source>
</evidence>
<dbReference type="AlphaFoldDB" id="A0A839A7V6"/>
<dbReference type="Pfam" id="PF00528">
    <property type="entry name" value="BPD_transp_1"/>
    <property type="match status" value="1"/>
</dbReference>
<comment type="subcellular location">
    <subcellularLocation>
        <location evidence="1 7">Cell membrane</location>
        <topology evidence="1 7">Multi-pass membrane protein</topology>
    </subcellularLocation>
</comment>
<comment type="similarity">
    <text evidence="7">Belongs to the binding-protein-dependent transport system permease family.</text>
</comment>
<dbReference type="InterPro" id="IPR000515">
    <property type="entry name" value="MetI-like"/>
</dbReference>
<protein>
    <submittedName>
        <fullName evidence="9">Carbohydrate ABC transporter permease</fullName>
    </submittedName>
</protein>
<keyword evidence="6 7" id="KW-0472">Membrane</keyword>